<dbReference type="InterPro" id="IPR058543">
    <property type="entry name" value="Beta-prop_RSE1/DDB1/CPSF1_2nd"/>
</dbReference>
<evidence type="ECO:0000259" key="5">
    <source>
        <dbReference type="Pfam" id="PF10433"/>
    </source>
</evidence>
<keyword evidence="3" id="KW-0472">Membrane</keyword>
<dbReference type="InterPro" id="IPR036322">
    <property type="entry name" value="WD40_repeat_dom_sf"/>
</dbReference>
<evidence type="ECO:0000259" key="4">
    <source>
        <dbReference type="Pfam" id="PF03178"/>
    </source>
</evidence>
<feature type="transmembrane region" description="Helical" evidence="3">
    <location>
        <begin position="7"/>
        <end position="26"/>
    </location>
</feature>
<dbReference type="Gene3D" id="2.130.10.10">
    <property type="entry name" value="YVTN repeat-like/Quinoprotein amine dehydrogenase"/>
    <property type="match status" value="3"/>
</dbReference>
<feature type="transmembrane region" description="Helical" evidence="3">
    <location>
        <begin position="106"/>
        <end position="133"/>
    </location>
</feature>
<feature type="domain" description="RSE1/DDB1/CPSF1 first beta-propeller" evidence="5">
    <location>
        <begin position="234"/>
        <end position="559"/>
    </location>
</feature>
<proteinExistence type="predicted"/>
<dbReference type="GO" id="GO:0005634">
    <property type="term" value="C:nucleus"/>
    <property type="evidence" value="ECO:0007669"/>
    <property type="project" value="UniProtKB-SubCell"/>
</dbReference>
<dbReference type="InterPro" id="IPR050358">
    <property type="entry name" value="RSE1/DDB1/CFT1"/>
</dbReference>
<dbReference type="InterPro" id="IPR015943">
    <property type="entry name" value="WD40/YVTN_repeat-like_dom_sf"/>
</dbReference>
<feature type="domain" description="RSE1/DDB1/CPSF1 C-terminal" evidence="4">
    <location>
        <begin position="1008"/>
        <end position="1281"/>
    </location>
</feature>
<protein>
    <submittedName>
        <fullName evidence="8">PSI domain-containing protein</fullName>
    </submittedName>
</protein>
<evidence type="ECO:0000259" key="6">
    <source>
        <dbReference type="Pfam" id="PF23726"/>
    </source>
</evidence>
<dbReference type="Pfam" id="PF03178">
    <property type="entry name" value="CPSF_A"/>
    <property type="match status" value="1"/>
</dbReference>
<feature type="domain" description="RSE1/DDB1/CPSF1 second beta-propeller" evidence="6">
    <location>
        <begin position="633"/>
        <end position="916"/>
    </location>
</feature>
<evidence type="ECO:0000256" key="1">
    <source>
        <dbReference type="ARBA" id="ARBA00004123"/>
    </source>
</evidence>
<evidence type="ECO:0000313" key="7">
    <source>
        <dbReference type="Proteomes" id="UP000035681"/>
    </source>
</evidence>
<evidence type="ECO:0000256" key="3">
    <source>
        <dbReference type="SAM" id="Phobius"/>
    </source>
</evidence>
<reference evidence="8" key="1">
    <citation type="submission" date="2024-02" db="UniProtKB">
        <authorList>
            <consortium name="WormBaseParasite"/>
        </authorList>
    </citation>
    <scope>IDENTIFICATION</scope>
</reference>
<dbReference type="Pfam" id="PF23726">
    <property type="entry name" value="Beta-prop_RSE1_2nd"/>
    <property type="match status" value="1"/>
</dbReference>
<dbReference type="GO" id="GO:0003676">
    <property type="term" value="F:nucleic acid binding"/>
    <property type="evidence" value="ECO:0007669"/>
    <property type="project" value="InterPro"/>
</dbReference>
<dbReference type="Pfam" id="PF10433">
    <property type="entry name" value="Beta-prop_RSE1_1st"/>
    <property type="match status" value="1"/>
</dbReference>
<dbReference type="InterPro" id="IPR018846">
    <property type="entry name" value="Beta-prop_RSE1/DDB1/CPSF1_1st"/>
</dbReference>
<dbReference type="WBParaSite" id="TCONS_00010608.p1">
    <property type="protein sequence ID" value="TCONS_00010608.p1"/>
    <property type="gene ID" value="XLOC_003944"/>
</dbReference>
<name>A0AAF5DD88_STRER</name>
<keyword evidence="7" id="KW-1185">Reference proteome</keyword>
<dbReference type="Proteomes" id="UP000035681">
    <property type="component" value="Unplaced"/>
</dbReference>
<dbReference type="AlphaFoldDB" id="A0AAF5DD88"/>
<dbReference type="InterPro" id="IPR004871">
    <property type="entry name" value="RSE1/DDB1/CPSF1_C"/>
</dbReference>
<feature type="transmembrane region" description="Helical" evidence="3">
    <location>
        <begin position="757"/>
        <end position="778"/>
    </location>
</feature>
<accession>A0AAF5DD88</accession>
<organism evidence="7 8">
    <name type="scientific">Strongyloides stercoralis</name>
    <name type="common">Threadworm</name>
    <dbReference type="NCBI Taxonomy" id="6248"/>
    <lineage>
        <taxon>Eukaryota</taxon>
        <taxon>Metazoa</taxon>
        <taxon>Ecdysozoa</taxon>
        <taxon>Nematoda</taxon>
        <taxon>Chromadorea</taxon>
        <taxon>Rhabditida</taxon>
        <taxon>Tylenchina</taxon>
        <taxon>Panagrolaimomorpha</taxon>
        <taxon>Strongyloidoidea</taxon>
        <taxon>Strongyloididae</taxon>
        <taxon>Strongyloides</taxon>
    </lineage>
</organism>
<dbReference type="PANTHER" id="PTHR10644">
    <property type="entry name" value="DNA REPAIR/RNA PROCESSING CPSF FAMILY"/>
    <property type="match status" value="1"/>
</dbReference>
<keyword evidence="3" id="KW-1133">Transmembrane helix</keyword>
<evidence type="ECO:0000313" key="8">
    <source>
        <dbReference type="WBParaSite" id="TCONS_00010608.p1"/>
    </source>
</evidence>
<dbReference type="SUPFAM" id="SSF50978">
    <property type="entry name" value="WD40 repeat-like"/>
    <property type="match status" value="2"/>
</dbReference>
<evidence type="ECO:0000256" key="2">
    <source>
        <dbReference type="ARBA" id="ARBA00023242"/>
    </source>
</evidence>
<keyword evidence="2" id="KW-0539">Nucleus</keyword>
<sequence>MRDYQKVFIYFFLIISLIIYHANSYVASDGVEDENEGLTNERIVKSLEKEVNCSIPNGKENTCKNCLNIDKSCLWCQSTKSCQKFDGLYQNCDYEDSRILHCNLPYTAVIIFFIVLGVVVFIICIVIFCCICSRMDRCARWNRNRIYLRDNLKLKIQKDSILKEQEQRKMDRKARIDELRVKYGIQLSSPTFTRMNSFREKKDQIVLLFIMVSEERQFLISTPIPSSLIIGSEYCSFTSPTAKNLVLAFSDRIEVYEWRQNTLTKELKFHPGCNLAYIKCIKNKKNESDLIFVINNEFDFSIFGYNNDEIYFVMKGSIVSTYKRIREQGIQIAVCPKKGTIAITGLDQNVYVIDRFERTDRKNAEFIKGPFDVVDMCFIDYSKFKFETRIAMLVHYESCLYYEVFELDYRTCSLKNVLTIKDIPIHCTKLYSPEIYNDGTMFILGSVCVYIVSEENFSNKNMTSDNLTRIELDVVIDNSIISVAPFTDNPSKFAFCDRAGVLFLGEILPEDIYFERIGNINPTAFLNHLENNIFFAASMIKDSILFSIDINNENPEMTEINTLDSIPYYGPITDMCMINEDEQVMGICGGDGRNGFLSLVKHSPTFQCAWEFVAVGLHRFYVVPKDNQYNICFASTLNKTITFVLCTKTRERIDMVFPGFNYDSRTLFVNYHASSETFIQVTDRSVSITNFNDKIMENCQLLNEDNLIVVSTNNDGIFIVANGESIYIYNLKDTNNLIMGEYKFEKKITSIDMLKGTGFEALAFFVIIFEFSSNIYMYKVNYDNGLKIEVIAECSIENIGIINDIKWYAGSDKEDSDCIIVCDFSGNAYFIDFNPESGFKHNYLLLNVGDGALETFECLIKGQRSIFFSCENSGFALWRRWDIDISKFNINTSLQAYSYFYNNTSFIVHVENNIAKVSYLTDKKEISCDKLEIDYDITRFAYDSKNNVLLSIAIKECETDYLETKVYDFEFSKPQYGKKIQFPCYELSSGDIKKEISEEIKNSPNEDSYILLVSLDHMKIEAMYKLPQSEVALCIQPIKIPSHVGSFFVVGTAVEKYELLQPEIIDGRLLLIEVKGDYQKTIEIRAEKSVKSPVFSIAIHNDEVIATMLNSVRMFKCTINDFKLKHSKYEFLRANRIEMHRNKAIVGDAMRSVSILNTKKGNIDIYSRLTDSRGLTAIHIFDNNCYIRCIENCIHILTECQTEEFRFLQISKMLYVGVQVNKIIHGHIGKVDLSKYSGVGNCLTMATLEGSLLTLFEIDNKIYEFLKIIEGKIYDCLPRFFETHEPSEILKRKGKNQFVNTDYFKYFMTLPLETRKDILKLEGIPPYPYTNEVIDCYETLENIVSLWSQLF</sequence>
<comment type="subcellular location">
    <subcellularLocation>
        <location evidence="1">Nucleus</location>
    </subcellularLocation>
</comment>
<keyword evidence="3" id="KW-0812">Transmembrane</keyword>